<dbReference type="Gene3D" id="3.40.50.1820">
    <property type="entry name" value="alpha/beta hydrolase"/>
    <property type="match status" value="1"/>
</dbReference>
<dbReference type="InterPro" id="IPR029058">
    <property type="entry name" value="AB_hydrolase_fold"/>
</dbReference>
<dbReference type="GO" id="GO:0016020">
    <property type="term" value="C:membrane"/>
    <property type="evidence" value="ECO:0007669"/>
    <property type="project" value="TreeGrafter"/>
</dbReference>
<dbReference type="InterPro" id="IPR000073">
    <property type="entry name" value="AB_hydrolase_1"/>
</dbReference>
<proteinExistence type="predicted"/>
<dbReference type="PANTHER" id="PTHR43798:SF33">
    <property type="entry name" value="HYDROLASE, PUTATIVE (AFU_ORTHOLOGUE AFUA_2G14860)-RELATED"/>
    <property type="match status" value="1"/>
</dbReference>
<sequence length="233" mass="24622">MSKLIDRKSVVLIHGWGGSTHSVWNSNGWLDLLRNAGFDPVGIDLLGHGDALRSHDPARYADLASEVIAQLPDDQVLLGIGYSLGCKVLLEIEARQPGRFAALVLGGLGGNVYAPEALGAVVAQCLEDGIPDEAPPVAKMLARYGVSAGNDPLAIAACLRREPNPLLTPERLRAVECPVLLVSGDADTVAFPVDLLADSITQSSVQILPGIDHLHLPENKDFMAAALRFLAAS</sequence>
<dbReference type="Pfam" id="PF12697">
    <property type="entry name" value="Abhydrolase_6"/>
    <property type="match status" value="1"/>
</dbReference>
<gene>
    <name evidence="2" type="ORF">FX983_05209</name>
</gene>
<name>A0A6L5BSK7_9PSED</name>
<feature type="domain" description="AB hydrolase-1" evidence="1">
    <location>
        <begin position="10"/>
        <end position="225"/>
    </location>
</feature>
<organism evidence="2 3">
    <name type="scientific">Pseudomonas frederiksbergensis</name>
    <dbReference type="NCBI Taxonomy" id="104087"/>
    <lineage>
        <taxon>Bacteria</taxon>
        <taxon>Pseudomonadati</taxon>
        <taxon>Pseudomonadota</taxon>
        <taxon>Gammaproteobacteria</taxon>
        <taxon>Pseudomonadales</taxon>
        <taxon>Pseudomonadaceae</taxon>
        <taxon>Pseudomonas</taxon>
    </lineage>
</organism>
<reference evidence="2 3" key="1">
    <citation type="submission" date="2019-12" db="EMBL/GenBank/DDBJ databases">
        <title>Endophytic bacteria associated with Panax ginseng seedlings.</title>
        <authorList>
            <person name="Park J.M."/>
            <person name="Shin R."/>
            <person name="Jo S.H."/>
        </authorList>
    </citation>
    <scope>NUCLEOTIDE SEQUENCE [LARGE SCALE GENOMIC DNA]</scope>
    <source>
        <strain evidence="2 3">PgKB32</strain>
    </source>
</reference>
<evidence type="ECO:0000313" key="3">
    <source>
        <dbReference type="Proteomes" id="UP000475265"/>
    </source>
</evidence>
<accession>A0A6L5BSK7</accession>
<protein>
    <submittedName>
        <fullName evidence="2">2-succinyl-6-hydroxy-2, 4-cyclohexadiene-1-carboxylate synthase</fullName>
        <ecNumber evidence="2">4.2.99.20</ecNumber>
    </submittedName>
</protein>
<dbReference type="PANTHER" id="PTHR43798">
    <property type="entry name" value="MONOACYLGLYCEROL LIPASE"/>
    <property type="match status" value="1"/>
</dbReference>
<evidence type="ECO:0000313" key="2">
    <source>
        <dbReference type="EMBL" id="KAF2390742.1"/>
    </source>
</evidence>
<dbReference type="AlphaFoldDB" id="A0A6L5BSK7"/>
<dbReference type="RefSeq" id="WP_163912790.1">
    <property type="nucleotide sequence ID" value="NZ_JAAAXX010000002.1"/>
</dbReference>
<comment type="caution">
    <text evidence="2">The sequence shown here is derived from an EMBL/GenBank/DDBJ whole genome shotgun (WGS) entry which is preliminary data.</text>
</comment>
<dbReference type="Proteomes" id="UP000475265">
    <property type="component" value="Unassembled WGS sequence"/>
</dbReference>
<dbReference type="SUPFAM" id="SSF53474">
    <property type="entry name" value="alpha/beta-Hydrolases"/>
    <property type="match status" value="1"/>
</dbReference>
<dbReference type="EMBL" id="JAAAXX010000002">
    <property type="protein sequence ID" value="KAF2390742.1"/>
    <property type="molecule type" value="Genomic_DNA"/>
</dbReference>
<dbReference type="InterPro" id="IPR050266">
    <property type="entry name" value="AB_hydrolase_sf"/>
</dbReference>
<evidence type="ECO:0000259" key="1">
    <source>
        <dbReference type="Pfam" id="PF12697"/>
    </source>
</evidence>
<dbReference type="GO" id="GO:0070205">
    <property type="term" value="F:2-succinyl-6-hydroxy-2,4-cyclohexadiene-1-carboxylate synthase activity"/>
    <property type="evidence" value="ECO:0007669"/>
    <property type="project" value="UniProtKB-EC"/>
</dbReference>
<dbReference type="EC" id="4.2.99.20" evidence="2"/>
<keyword evidence="2" id="KW-0456">Lyase</keyword>